<dbReference type="AlphaFoldDB" id="A0AAW3TTK8"/>
<reference evidence="1 2" key="1">
    <citation type="submission" date="2020-08" db="EMBL/GenBank/DDBJ databases">
        <title>Genomic Encyclopedia of Type Strains, Phase IV (KMG-IV): sequencing the most valuable type-strain genomes for metagenomic binning, comparative biology and taxonomic classification.</title>
        <authorList>
            <person name="Goeker M."/>
        </authorList>
    </citation>
    <scope>NUCLEOTIDE SEQUENCE [LARGE SCALE GENOMIC DNA]</scope>
    <source>
        <strain evidence="1 2">DSM 15581</strain>
    </source>
</reference>
<dbReference type="EMBL" id="JACIDB010000006">
    <property type="protein sequence ID" value="MBB3876436.1"/>
    <property type="molecule type" value="Genomic_DNA"/>
</dbReference>
<accession>A0AAW3TTK8</accession>
<evidence type="ECO:0000313" key="2">
    <source>
        <dbReference type="Proteomes" id="UP000528945"/>
    </source>
</evidence>
<name>A0AAW3TTK8_9SPHN</name>
<dbReference type="Proteomes" id="UP000528945">
    <property type="component" value="Unassembled WGS sequence"/>
</dbReference>
<comment type="caution">
    <text evidence="1">The sequence shown here is derived from an EMBL/GenBank/DDBJ whole genome shotgun (WGS) entry which is preliminary data.</text>
</comment>
<organism evidence="1 2">
    <name type="scientific">Sphingomonas aquatilis</name>
    <dbReference type="NCBI Taxonomy" id="93063"/>
    <lineage>
        <taxon>Bacteria</taxon>
        <taxon>Pseudomonadati</taxon>
        <taxon>Pseudomonadota</taxon>
        <taxon>Alphaproteobacteria</taxon>
        <taxon>Sphingomonadales</taxon>
        <taxon>Sphingomonadaceae</taxon>
        <taxon>Sphingomonas</taxon>
    </lineage>
</organism>
<protein>
    <submittedName>
        <fullName evidence="1">Uncharacterized protein</fullName>
    </submittedName>
</protein>
<sequence>MNRQTAVEERCAAVADTLVPNYRNGSRAYSCAGHVAKMWQAAYDGAAAVLADPLPADVRRLVIAAREVTDCGTDEDETRELLDAVEAFSSRVPYEDQPDDMADASVPDRLARRMGAEFVARDATPPVEGLTCGEGEPAGAVLICDQTGGTMFTWWPVPQHQKQEADSIYGSHGGYRTVPLYAVSPKATVASQEQLESAFPLEIGRLHRGERRSDGERLCSHSHAVPAGHPLYWPQQISQYDDSDPLCLQHAIEQAVDDNGYCEKCTADDFSPKATASVREDQA</sequence>
<gene>
    <name evidence="1" type="ORF">GGR47_002691</name>
</gene>
<evidence type="ECO:0000313" key="1">
    <source>
        <dbReference type="EMBL" id="MBB3876436.1"/>
    </source>
</evidence>
<dbReference type="RefSeq" id="WP_147035873.1">
    <property type="nucleotide sequence ID" value="NZ_JACIDB010000006.1"/>
</dbReference>
<keyword evidence="2" id="KW-1185">Reference proteome</keyword>
<proteinExistence type="predicted"/>